<evidence type="ECO:0000313" key="10">
    <source>
        <dbReference type="EMBL" id="CAH0388700.1"/>
    </source>
</evidence>
<feature type="domain" description="Origin recognition complex subunit 2 winged-helix" evidence="9">
    <location>
        <begin position="535"/>
        <end position="589"/>
    </location>
</feature>
<feature type="domain" description="Origin recognition complex subunit 2 RecA-like" evidence="8">
    <location>
        <begin position="317"/>
        <end position="477"/>
    </location>
</feature>
<evidence type="ECO:0000256" key="5">
    <source>
        <dbReference type="ARBA" id="ARBA00023242"/>
    </source>
</evidence>
<organism evidence="10 11">
    <name type="scientific">Bemisia tabaci</name>
    <name type="common">Sweetpotato whitefly</name>
    <name type="synonym">Aleurodes tabaci</name>
    <dbReference type="NCBI Taxonomy" id="7038"/>
    <lineage>
        <taxon>Eukaryota</taxon>
        <taxon>Metazoa</taxon>
        <taxon>Ecdysozoa</taxon>
        <taxon>Arthropoda</taxon>
        <taxon>Hexapoda</taxon>
        <taxon>Insecta</taxon>
        <taxon>Pterygota</taxon>
        <taxon>Neoptera</taxon>
        <taxon>Paraneoptera</taxon>
        <taxon>Hemiptera</taxon>
        <taxon>Sternorrhyncha</taxon>
        <taxon>Aleyrodoidea</taxon>
        <taxon>Aleyrodidae</taxon>
        <taxon>Aleyrodinae</taxon>
        <taxon>Bemisia</taxon>
    </lineage>
</organism>
<proteinExistence type="inferred from homology"/>
<dbReference type="InterPro" id="IPR007220">
    <property type="entry name" value="ORC2"/>
</dbReference>
<name>A0A9P0AB09_BEMTA</name>
<keyword evidence="11" id="KW-1185">Reference proteome</keyword>
<dbReference type="Proteomes" id="UP001152759">
    <property type="component" value="Chromosome 4"/>
</dbReference>
<evidence type="ECO:0000256" key="1">
    <source>
        <dbReference type="ARBA" id="ARBA00004123"/>
    </source>
</evidence>
<dbReference type="PANTHER" id="PTHR14052">
    <property type="entry name" value="ORIGIN RECOGNITION COMPLEX SUBUNIT 2"/>
    <property type="match status" value="1"/>
</dbReference>
<evidence type="ECO:0000259" key="8">
    <source>
        <dbReference type="Pfam" id="PF04084"/>
    </source>
</evidence>
<feature type="compositionally biased region" description="Acidic residues" evidence="7">
    <location>
        <begin position="222"/>
        <end position="231"/>
    </location>
</feature>
<evidence type="ECO:0000256" key="2">
    <source>
        <dbReference type="ARBA" id="ARBA00007421"/>
    </source>
</evidence>
<accession>A0A9P0AB09</accession>
<evidence type="ECO:0000259" key="9">
    <source>
        <dbReference type="Pfam" id="PF24882"/>
    </source>
</evidence>
<feature type="compositionally biased region" description="Basic and acidic residues" evidence="7">
    <location>
        <begin position="163"/>
        <end position="185"/>
    </location>
</feature>
<comment type="function">
    <text evidence="6">Component of the origin recognition complex (ORC) that binds origins of replication. DNA-binding is ATP-dependent. ORC is required to assemble the pre-replication complex necessary to initiate DNA replication.</text>
</comment>
<dbReference type="KEGG" id="btab:109035914"/>
<evidence type="ECO:0000313" key="11">
    <source>
        <dbReference type="Proteomes" id="UP001152759"/>
    </source>
</evidence>
<dbReference type="InterPro" id="IPR056772">
    <property type="entry name" value="RecA-like_ORC2"/>
</dbReference>
<dbReference type="EMBL" id="OU963865">
    <property type="protein sequence ID" value="CAH0388700.1"/>
    <property type="molecule type" value="Genomic_DNA"/>
</dbReference>
<evidence type="ECO:0000256" key="3">
    <source>
        <dbReference type="ARBA" id="ARBA00019080"/>
    </source>
</evidence>
<keyword evidence="4 6" id="KW-0235">DNA replication</keyword>
<reference evidence="10" key="1">
    <citation type="submission" date="2021-12" db="EMBL/GenBank/DDBJ databases">
        <authorList>
            <person name="King R."/>
        </authorList>
    </citation>
    <scope>NUCLEOTIDE SEQUENCE</scope>
</reference>
<feature type="compositionally biased region" description="Polar residues" evidence="7">
    <location>
        <begin position="105"/>
        <end position="139"/>
    </location>
</feature>
<feature type="region of interest" description="Disordered" evidence="7">
    <location>
        <begin position="208"/>
        <end position="259"/>
    </location>
</feature>
<dbReference type="AlphaFoldDB" id="A0A9P0AB09"/>
<feature type="region of interest" description="Disordered" evidence="7">
    <location>
        <begin position="34"/>
        <end position="196"/>
    </location>
</feature>
<evidence type="ECO:0000256" key="6">
    <source>
        <dbReference type="RuleBase" id="RU368084"/>
    </source>
</evidence>
<keyword evidence="5 6" id="KW-0539">Nucleus</keyword>
<dbReference type="GO" id="GO:0003688">
    <property type="term" value="F:DNA replication origin binding"/>
    <property type="evidence" value="ECO:0007669"/>
    <property type="project" value="UniProtKB-UniRule"/>
</dbReference>
<dbReference type="GO" id="GO:0005664">
    <property type="term" value="C:nuclear origin of replication recognition complex"/>
    <property type="evidence" value="ECO:0007669"/>
    <property type="project" value="UniProtKB-UniRule"/>
</dbReference>
<dbReference type="GO" id="GO:0006260">
    <property type="term" value="P:DNA replication"/>
    <property type="evidence" value="ECO:0007669"/>
    <property type="project" value="UniProtKB-UniRule"/>
</dbReference>
<evidence type="ECO:0000256" key="4">
    <source>
        <dbReference type="ARBA" id="ARBA00022705"/>
    </source>
</evidence>
<dbReference type="InterPro" id="IPR056773">
    <property type="entry name" value="WHD_ORC2"/>
</dbReference>
<evidence type="ECO:0000256" key="7">
    <source>
        <dbReference type="SAM" id="MobiDB-lite"/>
    </source>
</evidence>
<protein>
    <recommendedName>
        <fullName evidence="3 6">Origin recognition complex subunit 2</fullName>
    </recommendedName>
</protein>
<sequence length="606" mass="68431">MTGKIKGPVTVTQRKTVEILVPNDVQLILPLSALEASSKRGQTSDPRKALSNGGRRTSRLGPIQENGGGYESDSNSASNRFPDGSKKDNELFEEGDVEGERLFSFTPSTPKNRKACTSSIRKSATRSATKMCTPNQKTPTPGKKAAQTPSTLHRTPKSSRKRLYAEPEKVDEKVDKKATSSEHETYTPQTPYGLRTRMKQMIHKEVESMELEDSGSEFSFSDSDDDTDESSDSSSSNDESSEVQKPILPAPSTRARKSARGEIDYVCSHKDYFHMRSSKKKDKTSNNLLNQLKNPNLTHTQFRNILKQLSQSHKKDIQTLHQDMQSQFHHWMFYLSQNFSVILYGLGSKRKILEDFRKMMLSESKVLVVNGFFPTVSLKEILDSIMKQLLNMKEAAPNTNMAVEMIRQRLKPKSAPHIFIIINNIDGSCLRDEKCQSALCSLVSHEKIHLIASIDHLNAPLIWDVAKLGNLSPVWIEATTFLPYIDEVSFENSFLVKHTGSSMALSSLVNVYKSLTSNAKKVYRILVEDHLDNSKNKNYPGMSFVQLYDTAKRDFIVSSDLSLRTLLTEFVDHELVKWRRDNEHLTIPVEGSVLKKFMEMHGNQSD</sequence>
<dbReference type="PANTHER" id="PTHR14052:SF0">
    <property type="entry name" value="ORIGIN RECOGNITION COMPLEX SUBUNIT 2"/>
    <property type="match status" value="1"/>
</dbReference>
<comment type="subunit">
    <text evidence="6">Component of the origin recognition complex (ORC).</text>
</comment>
<comment type="similarity">
    <text evidence="2 6">Belongs to the ORC2 family.</text>
</comment>
<comment type="subcellular location">
    <subcellularLocation>
        <location evidence="1 6">Nucleus</location>
    </subcellularLocation>
</comment>
<dbReference type="Pfam" id="PF04084">
    <property type="entry name" value="RecA-like_ORC2"/>
    <property type="match status" value="1"/>
</dbReference>
<dbReference type="Pfam" id="PF24882">
    <property type="entry name" value="WHD_ORC2"/>
    <property type="match status" value="1"/>
</dbReference>
<gene>
    <name evidence="10" type="ORF">BEMITA_LOCUS7598</name>
</gene>